<proteinExistence type="predicted"/>
<dbReference type="STRING" id="1799789.AX660_10120"/>
<dbReference type="AlphaFoldDB" id="A0A136A512"/>
<dbReference type="Pfam" id="PF06082">
    <property type="entry name" value="YjbH"/>
    <property type="match status" value="1"/>
</dbReference>
<comment type="caution">
    <text evidence="1">The sequence shown here is derived from an EMBL/GenBank/DDBJ whole genome shotgun (WGS) entry which is preliminary data.</text>
</comment>
<evidence type="ECO:0000313" key="2">
    <source>
        <dbReference type="Proteomes" id="UP000070299"/>
    </source>
</evidence>
<reference evidence="2" key="1">
    <citation type="submission" date="2016-02" db="EMBL/GenBank/DDBJ databases">
        <authorList>
            <person name="Schultz-Johansen M."/>
            <person name="Glaring M.A."/>
            <person name="Bech P.K."/>
            <person name="Stougaard P."/>
        </authorList>
    </citation>
    <scope>NUCLEOTIDE SEQUENCE [LARGE SCALE GENOMIC DNA]</scope>
    <source>
        <strain evidence="2">S66</strain>
    </source>
</reference>
<accession>A0A136A512</accession>
<evidence type="ECO:0000313" key="1">
    <source>
        <dbReference type="EMBL" id="KXI30323.1"/>
    </source>
</evidence>
<organism evidence="1 2">
    <name type="scientific">Paraglaciecola hydrolytica</name>
    <dbReference type="NCBI Taxonomy" id="1799789"/>
    <lineage>
        <taxon>Bacteria</taxon>
        <taxon>Pseudomonadati</taxon>
        <taxon>Pseudomonadota</taxon>
        <taxon>Gammaproteobacteria</taxon>
        <taxon>Alteromonadales</taxon>
        <taxon>Alteromonadaceae</taxon>
        <taxon>Paraglaciecola</taxon>
    </lineage>
</organism>
<sequence length="701" mass="79247">MSYKPLFLTRLSLLLSYLLILAVTQANELPYSNGQVSQMVRGGVGLWQVPTARMAANGSLSVNYTDNEEYRFWSASLQLFPWMESTVRYTDARTRLYSDVPSFSGEQTLKDKGIDVKFRLLQENYYLPNIAVGFTDIGGTGWFASEYITASKAIGPFDFHLGLGWGYLGTGDNLSNPFCELSDSYCNRTSGFSGRGGIVEFDKFFTGTTALFGGLEYVTPIEGLRLKLEYEAKNYINDRAGNLQQDSYWNLGAVYQWQDFDFSLNYQRGNTVGFGVSYKFNMHTVSQAKIDSPPRPLFNSQPAASMEELDRNRLYNELYSQGGFSLSATHTTADEMTFYGMQLNYREKDEAIERVGRIIASELPNDIKKYSIVETTGAVPMLETVIDAEKFKSAARLESLENDIKASYFRQDTDIDTLENFKPNRTSGVFYSADSFWIQTFGSPEDFYLYQGGLFLSGGYAFNNFSVVSSVKATLVENFDKFTFKVDNQDTSVPRVRTYAREYVTRSKVTMETAYVSWFDRIAENTYAQAYAGYLESMFGGIGGELLYRPVDSNFAFGVDVNYVQQRSYENDWDFFDYKVLTGHASIYWQPSFLPDTQIIVSAGQFLAKDKGVNIDFAKRFDSGIIVGAYAAFTNVSAEEYGEGSFTKGFYISLPFELFTLEPARGRGKLPWIPIARDGGQKLTRPVELRNITEVRSPFYD</sequence>
<dbReference type="InterPro" id="IPR010344">
    <property type="entry name" value="YbjH"/>
</dbReference>
<dbReference type="EMBL" id="LSNE01000003">
    <property type="protein sequence ID" value="KXI30323.1"/>
    <property type="molecule type" value="Genomic_DNA"/>
</dbReference>
<gene>
    <name evidence="1" type="ORF">AX660_10120</name>
</gene>
<protein>
    <submittedName>
        <fullName evidence="1">Polysaccharide biosynthesis protein</fullName>
    </submittedName>
</protein>
<name>A0A136A512_9ALTE</name>
<dbReference type="Proteomes" id="UP000070299">
    <property type="component" value="Unassembled WGS sequence"/>
</dbReference>
<keyword evidence="2" id="KW-1185">Reference proteome</keyword>